<name>A0A1C3E8Y0_9GAMM</name>
<dbReference type="Proteomes" id="UP000094936">
    <property type="component" value="Unassembled WGS sequence"/>
</dbReference>
<gene>
    <name evidence="2" type="ORF">A8L45_21950</name>
</gene>
<keyword evidence="3" id="KW-1185">Reference proteome</keyword>
<evidence type="ECO:0000256" key="1">
    <source>
        <dbReference type="SAM" id="MobiDB-lite"/>
    </source>
</evidence>
<reference evidence="2 3" key="1">
    <citation type="submission" date="2016-05" db="EMBL/GenBank/DDBJ databases">
        <title>Genomic Taxonomy of the Vibrionaceae.</title>
        <authorList>
            <person name="Gomez-Gil B."/>
            <person name="Enciso-Ibarra J."/>
        </authorList>
    </citation>
    <scope>NUCLEOTIDE SEQUENCE [LARGE SCALE GENOMIC DNA]</scope>
    <source>
        <strain evidence="2 3">CAIM 1920</strain>
    </source>
</reference>
<accession>A0A1C3E8Y0</accession>
<sequence>MDFSHPIVGQKRMTGAGQSRERQRKEEKCKEEQRKEEKGTWLIVCIAALSRAASAALFRGGLVLKGKRCLC</sequence>
<proteinExistence type="predicted"/>
<feature type="compositionally biased region" description="Basic and acidic residues" evidence="1">
    <location>
        <begin position="19"/>
        <end position="36"/>
    </location>
</feature>
<protein>
    <submittedName>
        <fullName evidence="2">Uncharacterized protein</fullName>
    </submittedName>
</protein>
<dbReference type="AlphaFoldDB" id="A0A1C3E8Y0"/>
<organism evidence="2 3">
    <name type="scientific">Veronia pacifica</name>
    <dbReference type="NCBI Taxonomy" id="1080227"/>
    <lineage>
        <taxon>Bacteria</taxon>
        <taxon>Pseudomonadati</taxon>
        <taxon>Pseudomonadota</taxon>
        <taxon>Gammaproteobacteria</taxon>
        <taxon>Vibrionales</taxon>
        <taxon>Vibrionaceae</taxon>
        <taxon>Veronia</taxon>
    </lineage>
</organism>
<dbReference type="EMBL" id="LYBM01000066">
    <property type="protein sequence ID" value="ODA29692.1"/>
    <property type="molecule type" value="Genomic_DNA"/>
</dbReference>
<evidence type="ECO:0000313" key="3">
    <source>
        <dbReference type="Proteomes" id="UP000094936"/>
    </source>
</evidence>
<evidence type="ECO:0000313" key="2">
    <source>
        <dbReference type="EMBL" id="ODA29692.1"/>
    </source>
</evidence>
<comment type="caution">
    <text evidence="2">The sequence shown here is derived from an EMBL/GenBank/DDBJ whole genome shotgun (WGS) entry which is preliminary data.</text>
</comment>
<feature type="region of interest" description="Disordered" evidence="1">
    <location>
        <begin position="1"/>
        <end position="36"/>
    </location>
</feature>